<protein>
    <recommendedName>
        <fullName evidence="3">Phage protein</fullName>
    </recommendedName>
</protein>
<dbReference type="OrthoDB" id="6049303at2"/>
<name>A0A0C6NZB2_BORBO</name>
<evidence type="ECO:0000313" key="1">
    <source>
        <dbReference type="EMBL" id="CCJ51946.1"/>
    </source>
</evidence>
<proteinExistence type="predicted"/>
<accession>A0A0C6NZB2</accession>
<dbReference type="RefSeq" id="WP_015039675.1">
    <property type="nucleotide sequence ID" value="NC_019382.1"/>
</dbReference>
<dbReference type="EMBL" id="HE965806">
    <property type="protein sequence ID" value="CCJ51946.1"/>
    <property type="molecule type" value="Genomic_DNA"/>
</dbReference>
<gene>
    <name evidence="1" type="ORF">BN112_0028</name>
</gene>
<sequence>MSQDLIRAAFERRLNDWAKARSPALPVAWQNTKFTPPKNAIYLRAYVLPAATISRDAAGDHRQYRGLFQVNVVLPIGSGSRAAEQIGAELDALFPVNLTIASGGLAVRVRTPISSGQPTTGDADHTVPISLGYDVQFYPE</sequence>
<dbReference type="AlphaFoldDB" id="A0A0C6NZB2"/>
<dbReference type="HOGENOM" id="CLU_150664_1_0_4"/>
<dbReference type="Pfam" id="PF13554">
    <property type="entry name" value="Phage_tail_terminator_5"/>
    <property type="match status" value="1"/>
</dbReference>
<evidence type="ECO:0008006" key="3">
    <source>
        <dbReference type="Google" id="ProtNLM"/>
    </source>
</evidence>
<dbReference type="InterPro" id="IPR025395">
    <property type="entry name" value="Phage_tail_terminator-like"/>
</dbReference>
<organism evidence="1 2">
    <name type="scientific">Bordetella bronchiseptica 253</name>
    <dbReference type="NCBI Taxonomy" id="568707"/>
    <lineage>
        <taxon>Bacteria</taxon>
        <taxon>Pseudomonadati</taxon>
        <taxon>Pseudomonadota</taxon>
        <taxon>Betaproteobacteria</taxon>
        <taxon>Burkholderiales</taxon>
        <taxon>Alcaligenaceae</taxon>
        <taxon>Bordetella</taxon>
    </lineage>
</organism>
<dbReference type="KEGG" id="bbh:BN112_0028"/>
<reference evidence="1 2" key="1">
    <citation type="journal article" date="2012" name="BMC Genomics">
        <title>Comparative genomics of the classical Bordetella subspecies: the evolution and exchange of virulence-associated diversity amongst closely related pathogens.</title>
        <authorList>
            <person name="Park J."/>
            <person name="Zhang Y."/>
            <person name="Buboltz A.M."/>
            <person name="Zhang X."/>
            <person name="Schuster S.C."/>
            <person name="Ahuja U."/>
            <person name="Liu M."/>
            <person name="Miller J.F."/>
            <person name="Sebaihia M."/>
            <person name="Bentley S.D."/>
            <person name="Parkhill J."/>
            <person name="Harvill E.T."/>
        </authorList>
    </citation>
    <scope>NUCLEOTIDE SEQUENCE [LARGE SCALE GENOMIC DNA]</scope>
    <source>
        <strain evidence="1 2">253</strain>
    </source>
</reference>
<evidence type="ECO:0000313" key="2">
    <source>
        <dbReference type="Proteomes" id="UP000007564"/>
    </source>
</evidence>
<dbReference type="Gene3D" id="3.30.2000.20">
    <property type="match status" value="1"/>
</dbReference>
<dbReference type="Proteomes" id="UP000007564">
    <property type="component" value="Chromosome"/>
</dbReference>